<dbReference type="EMBL" id="LR796226">
    <property type="protein sequence ID" value="CAB4128558.1"/>
    <property type="molecule type" value="Genomic_DNA"/>
</dbReference>
<organism evidence="1">
    <name type="scientific">uncultured Caudovirales phage</name>
    <dbReference type="NCBI Taxonomy" id="2100421"/>
    <lineage>
        <taxon>Viruses</taxon>
        <taxon>Duplodnaviria</taxon>
        <taxon>Heunggongvirae</taxon>
        <taxon>Uroviricota</taxon>
        <taxon>Caudoviricetes</taxon>
        <taxon>Peduoviridae</taxon>
        <taxon>Maltschvirus</taxon>
        <taxon>Maltschvirus maltsch</taxon>
    </lineage>
</organism>
<reference evidence="1" key="1">
    <citation type="submission" date="2020-04" db="EMBL/GenBank/DDBJ databases">
        <authorList>
            <person name="Chiriac C."/>
            <person name="Salcher M."/>
            <person name="Ghai R."/>
            <person name="Kavagutti S V."/>
        </authorList>
    </citation>
    <scope>NUCLEOTIDE SEQUENCE</scope>
</reference>
<accession>A0A6J5L172</accession>
<evidence type="ECO:0000313" key="1">
    <source>
        <dbReference type="EMBL" id="CAB4128558.1"/>
    </source>
</evidence>
<gene>
    <name evidence="1" type="ORF">UFOVP111_43</name>
</gene>
<sequence length="105" mass="11971">MSERKLTNAYWMEVGALRERERILAALSSQICDCSEDCDRIDIHAPQLISLIKNDPIRELQQLAEETGEHEHFDNPLIDDDYNRLDNPIIGGVQKLNDLLGIIGK</sequence>
<name>A0A6J5L172_9CAUD</name>
<proteinExistence type="predicted"/>
<protein>
    <submittedName>
        <fullName evidence="1">Uncharacterized protein</fullName>
    </submittedName>
</protein>